<dbReference type="EMBL" id="CP043893">
    <property type="protein sequence ID" value="QOI51585.1"/>
    <property type="molecule type" value="Genomic_DNA"/>
</dbReference>
<gene>
    <name evidence="1" type="ORF">Lepto1489_14840</name>
</gene>
<proteinExistence type="predicted"/>
<name>A0AAP9WM79_LEPIR</name>
<dbReference type="AlphaFoldDB" id="A0AAP9WM79"/>
<accession>A0AAP9WM79</accession>
<organism evidence="1 2">
    <name type="scientific">Leptospira interrogans serovar Bataviae</name>
    <dbReference type="NCBI Taxonomy" id="312175"/>
    <lineage>
        <taxon>Bacteria</taxon>
        <taxon>Pseudomonadati</taxon>
        <taxon>Spirochaetota</taxon>
        <taxon>Spirochaetia</taxon>
        <taxon>Leptospirales</taxon>
        <taxon>Leptospiraceae</taxon>
        <taxon>Leptospira</taxon>
    </lineage>
</organism>
<reference evidence="1" key="1">
    <citation type="submission" date="2019-09" db="EMBL/GenBank/DDBJ databases">
        <title>Comparative Genomics of Leptospira interrogans Reveals Genome Plasticity - A Common Adaptive Strategy for Survival in Various Hosts.</title>
        <authorList>
            <person name="Ramli S.R."/>
            <person name="Bunk B."/>
            <person name="Goris M."/>
            <person name="Bhuju S."/>
            <person name="Jarek M."/>
            <person name="Sproer C."/>
            <person name="Mustakim S."/>
            <person name="Strommenger B."/>
            <person name="Pessler F."/>
        </authorList>
    </citation>
    <scope>NUCLEOTIDE SEQUENCE</scope>
    <source>
        <strain evidence="1">1489</strain>
    </source>
</reference>
<dbReference type="Proteomes" id="UP000663255">
    <property type="component" value="Chromosome 1"/>
</dbReference>
<evidence type="ECO:0000313" key="2">
    <source>
        <dbReference type="Proteomes" id="UP000663255"/>
    </source>
</evidence>
<protein>
    <submittedName>
        <fullName evidence="1">Uncharacterized protein</fullName>
    </submittedName>
</protein>
<sequence>MNPAINLNKNELKKRFQDSGMANDQVELAMKVFEDNNVPLTISFPFEEFISKGFMLSIVSNDPTKGNGKDRFYIEKFNFGFNDLGKEKFIPMKSVTIPKLDLNSYERDIIEIELEVLGDPIEFTEILPDYRKD</sequence>
<evidence type="ECO:0000313" key="1">
    <source>
        <dbReference type="EMBL" id="QOI51585.1"/>
    </source>
</evidence>
<dbReference type="RefSeq" id="WP_002102600.1">
    <property type="nucleotide sequence ID" value="NZ_CP043893.1"/>
</dbReference>